<reference evidence="2 3" key="1">
    <citation type="journal article" date="2014" name="Nat. Commun.">
        <title>Klebsormidium flaccidum genome reveals primary factors for plant terrestrial adaptation.</title>
        <authorList>
            <person name="Hori K."/>
            <person name="Maruyama F."/>
            <person name="Fujisawa T."/>
            <person name="Togashi T."/>
            <person name="Yamamoto N."/>
            <person name="Seo M."/>
            <person name="Sato S."/>
            <person name="Yamada T."/>
            <person name="Mori H."/>
            <person name="Tajima N."/>
            <person name="Moriyama T."/>
            <person name="Ikeuchi M."/>
            <person name="Watanabe M."/>
            <person name="Wada H."/>
            <person name="Kobayashi K."/>
            <person name="Saito M."/>
            <person name="Masuda T."/>
            <person name="Sasaki-Sekimoto Y."/>
            <person name="Mashiguchi K."/>
            <person name="Awai K."/>
            <person name="Shimojima M."/>
            <person name="Masuda S."/>
            <person name="Iwai M."/>
            <person name="Nobusawa T."/>
            <person name="Narise T."/>
            <person name="Kondo S."/>
            <person name="Saito H."/>
            <person name="Sato R."/>
            <person name="Murakawa M."/>
            <person name="Ihara Y."/>
            <person name="Oshima-Yamada Y."/>
            <person name="Ohtaka K."/>
            <person name="Satoh M."/>
            <person name="Sonobe K."/>
            <person name="Ishii M."/>
            <person name="Ohtani R."/>
            <person name="Kanamori-Sato M."/>
            <person name="Honoki R."/>
            <person name="Miyazaki D."/>
            <person name="Mochizuki H."/>
            <person name="Umetsu J."/>
            <person name="Higashi K."/>
            <person name="Shibata D."/>
            <person name="Kamiya Y."/>
            <person name="Sato N."/>
            <person name="Nakamura Y."/>
            <person name="Tabata S."/>
            <person name="Ida S."/>
            <person name="Kurokawa K."/>
            <person name="Ohta H."/>
        </authorList>
    </citation>
    <scope>NUCLEOTIDE SEQUENCE [LARGE SCALE GENOMIC DNA]</scope>
    <source>
        <strain evidence="2 3">NIES-2285</strain>
    </source>
</reference>
<dbReference type="SUPFAM" id="SSF48452">
    <property type="entry name" value="TPR-like"/>
    <property type="match status" value="1"/>
</dbReference>
<dbReference type="STRING" id="105231.A0A1Y1I4X1"/>
<protein>
    <submittedName>
        <fullName evidence="2">Uncharacterized protein</fullName>
    </submittedName>
</protein>
<feature type="compositionally biased region" description="Basic and acidic residues" evidence="1">
    <location>
        <begin position="901"/>
        <end position="911"/>
    </location>
</feature>
<accession>A0A1Y1I4X1</accession>
<dbReference type="EMBL" id="DF237139">
    <property type="protein sequence ID" value="GAQ84469.1"/>
    <property type="molecule type" value="Genomic_DNA"/>
</dbReference>
<dbReference type="PANTHER" id="PTHR36888">
    <property type="entry name" value="TETRATRICOPEPTIDE-LIKE HELICAL DOMAIN-CONTAINING PROTEIN-RELATED"/>
    <property type="match status" value="1"/>
</dbReference>
<proteinExistence type="predicted"/>
<feature type="compositionally biased region" description="Pro residues" evidence="1">
    <location>
        <begin position="1139"/>
        <end position="1148"/>
    </location>
</feature>
<dbReference type="Proteomes" id="UP000054558">
    <property type="component" value="Unassembled WGS sequence"/>
</dbReference>
<feature type="region of interest" description="Disordered" evidence="1">
    <location>
        <begin position="841"/>
        <end position="1178"/>
    </location>
</feature>
<dbReference type="OrthoDB" id="552664at2759"/>
<sequence>MLCGPTKNLSSSSLKQTSAHHKWQHLSFEGPPHSFRSCGTKAGFLKESGQLIGKLSTRRGVLQKRPKCCQAVSKLAEGGRSTASFVAFPTKKAHQPSTERPTPDHWQDRRPTQARFKWASFYLGLSAAAASLLRSNAKLVLAVSLLLAAYAMRSGVLDMVRGPFGDSAPRVGGSKAPFDDPTEKLGNQNSVKANAGASGGQQLAAQETPVATEATAMEVVRPVHFTEEGLRPVIEAAKREVRQEVVAAGVVGRLERVMRMLPIIQEAALASRDLAKQASGDTAAVLGVSTKINAEVVGLKRQVAAGLDALGRNLQTDLSEEVRKGAAEVAGSVKEDLQQMEGRLSRKVATSAEVLALHQRLDAVARLVEDVARTSVQLQAIPLQVDALQQQLSQRTLDPSELDLQRSELGALGHVSQQLQSLQNVAEDRTEVLLQEVQGSAAATVRIAEWGAEIAADVRNLKPTLEESARQNAESVQRLADMNQGLLDGVREVAERSVRASEEVRNEVGGLVDLQKRGGAREMERVLAEGLAAIAAQLPGLMEKGTEELGAESFKGAKSDEDEEEVDELLLQAQRAYLSAYAPAGAAKEATAAVLDKGEGETVRGELSETVTAPETVRLVEGLVEDETVLEGLWSNPLLTAVASQQSTMPGGARLEVPKEVEKQTQALFSVIEEKLRSGVPADVAITGAIDEAPPGTLTDASWIFELEGAETRQIGVSTTEDAGGQFWESSQAAGLGRDPIELGEWASSEDSEHEWGDLNAQETVPRMSNDNDNRSLNGAEVPAATRLDSEDASAQERNGNVMTGAEREEGVEGLYGRRGSAAETETETEAERPMARQIGDDLDGADAWNGGVPSEREGSNERWFREHFLRGEQLETERTVDARSEPADVTSEWAGVASERGADNAARFDEAPGFATESESEQAGLRREPDLYSVAGSERRLEESNWDNGGEPNAPPEAPILFYSGERDWSPRGGGSPVPDLRWGGQLELERDPSETVLGLQSERDSELLTSAKSAGDVTPGVSAAMGSDWVEQPPDDNWGERRGRGAYSQRGREGRGQGGNGRSSEEWDYDGGSDFGAAGGNESGAERENWGDRSGWQGRDNVNRRRAEYEEEYWEGSGANSPQRRGPQADEEWDRPYPAPEDPSPYPENRTEVPPGAANWDEPLEDPPTSPEYEDSVNRGLRLLEEGRKGLSGQSEVVIADRMFSDAEKAFEEALAMVPDDRWALLQLASALLDHGELKHRLAERVSASAEGRFASPEEEEWLQAILDQGGDPADVIAELREGSEELLREAGRACRDGVSREPRDTDALTLWGLALCLRGQLASDRGNEEGSGDLRNEADELFQAGVEKFEAALAVNPDLWTALLNWGFALRDRSRLRPITSVQRQKLLTEALDLVAEVADRGKKGAAETLMARQELPVLESELDMVQEAVEASQNRRVSGRRTAEIDQRPRRAGADRWSEL</sequence>
<evidence type="ECO:0000313" key="3">
    <source>
        <dbReference type="Proteomes" id="UP000054558"/>
    </source>
</evidence>
<feature type="region of interest" description="Disordered" evidence="1">
    <location>
        <begin position="89"/>
        <end position="108"/>
    </location>
</feature>
<evidence type="ECO:0000313" key="2">
    <source>
        <dbReference type="EMBL" id="GAQ84469.1"/>
    </source>
</evidence>
<evidence type="ECO:0000256" key="1">
    <source>
        <dbReference type="SAM" id="MobiDB-lite"/>
    </source>
</evidence>
<feature type="compositionally biased region" description="Basic and acidic residues" evidence="1">
    <location>
        <begin position="1445"/>
        <end position="1464"/>
    </location>
</feature>
<feature type="compositionally biased region" description="Basic and acidic residues" evidence="1">
    <location>
        <begin position="855"/>
        <end position="887"/>
    </location>
</feature>
<organism evidence="2 3">
    <name type="scientific">Klebsormidium nitens</name>
    <name type="common">Green alga</name>
    <name type="synonym">Ulothrix nitens</name>
    <dbReference type="NCBI Taxonomy" id="105231"/>
    <lineage>
        <taxon>Eukaryota</taxon>
        <taxon>Viridiplantae</taxon>
        <taxon>Streptophyta</taxon>
        <taxon>Klebsormidiophyceae</taxon>
        <taxon>Klebsormidiales</taxon>
        <taxon>Klebsormidiaceae</taxon>
        <taxon>Klebsormidium</taxon>
    </lineage>
</organism>
<dbReference type="PANTHER" id="PTHR36888:SF2">
    <property type="entry name" value="TETRATRICOPEPTIDE REPEAT (TPR)-LIKE SUPERFAMILY PROTEIN"/>
    <property type="match status" value="1"/>
</dbReference>
<gene>
    <name evidence="2" type="ORF">KFL_001900120</name>
</gene>
<dbReference type="Gene3D" id="1.25.40.10">
    <property type="entry name" value="Tetratricopeptide repeat domain"/>
    <property type="match status" value="1"/>
</dbReference>
<dbReference type="OMA" id="EMEGWSS"/>
<dbReference type="InterPro" id="IPR011990">
    <property type="entry name" value="TPR-like_helical_dom_sf"/>
</dbReference>
<name>A0A1Y1I4X1_KLENI</name>
<feature type="compositionally biased region" description="Gly residues" evidence="1">
    <location>
        <begin position="1075"/>
        <end position="1084"/>
    </location>
</feature>
<keyword evidence="3" id="KW-1185">Reference proteome</keyword>
<feature type="region of interest" description="Disordered" evidence="1">
    <location>
        <begin position="1433"/>
        <end position="1464"/>
    </location>
</feature>